<sequence length="87" mass="9933">MKDESSDLMGEGLPASPAVCARSARVRRRRRAERVSRADLQIIEDGGSPSWEQIRPLEPPEWNGKPSDPVVESARDREFRENKPPHW</sequence>
<evidence type="ECO:0000256" key="1">
    <source>
        <dbReference type="SAM" id="MobiDB-lite"/>
    </source>
</evidence>
<dbReference type="OrthoDB" id="3267895at2"/>
<feature type="region of interest" description="Disordered" evidence="1">
    <location>
        <begin position="1"/>
        <end position="87"/>
    </location>
</feature>
<name>A0A9W5VX80_9ACTO</name>
<dbReference type="Proteomes" id="UP000014387">
    <property type="component" value="Unassembled WGS sequence"/>
</dbReference>
<evidence type="ECO:0000313" key="2">
    <source>
        <dbReference type="EMBL" id="EPD31654.1"/>
    </source>
</evidence>
<dbReference type="EMBL" id="AGWN01000001">
    <property type="protein sequence ID" value="EPD31654.1"/>
    <property type="molecule type" value="Genomic_DNA"/>
</dbReference>
<organism evidence="2 3">
    <name type="scientific">Gleimia europaea ACS-120-V-Col10b</name>
    <dbReference type="NCBI Taxonomy" id="883069"/>
    <lineage>
        <taxon>Bacteria</taxon>
        <taxon>Bacillati</taxon>
        <taxon>Actinomycetota</taxon>
        <taxon>Actinomycetes</taxon>
        <taxon>Actinomycetales</taxon>
        <taxon>Actinomycetaceae</taxon>
        <taxon>Gleimia</taxon>
    </lineage>
</organism>
<proteinExistence type="predicted"/>
<feature type="compositionally biased region" description="Basic and acidic residues" evidence="1">
    <location>
        <begin position="73"/>
        <end position="87"/>
    </location>
</feature>
<keyword evidence="3" id="KW-1185">Reference proteome</keyword>
<evidence type="ECO:0000313" key="3">
    <source>
        <dbReference type="Proteomes" id="UP000014387"/>
    </source>
</evidence>
<protein>
    <submittedName>
        <fullName evidence="2">Uncharacterized protein</fullName>
    </submittedName>
</protein>
<gene>
    <name evidence="2" type="ORF">HMPREF9238_01432</name>
</gene>
<dbReference type="RefSeq" id="WP_016444764.1">
    <property type="nucleotide sequence ID" value="NZ_KE150266.1"/>
</dbReference>
<dbReference type="AlphaFoldDB" id="A0A9W5VX80"/>
<reference evidence="2 3" key="1">
    <citation type="submission" date="2013-05" db="EMBL/GenBank/DDBJ databases">
        <title>The Genome Sequence of Actinomyces europaeus ACS-120-V-COL10B.</title>
        <authorList>
            <consortium name="The Broad Institute Genomics Platform"/>
            <person name="Earl A."/>
            <person name="Ward D."/>
            <person name="Feldgarden M."/>
            <person name="Gevers D."/>
            <person name="Saerens B."/>
            <person name="Vaneechoutte M."/>
            <person name="Walker B."/>
            <person name="Young S."/>
            <person name="Zeng Q."/>
            <person name="Gargeya S."/>
            <person name="Fitzgerald M."/>
            <person name="Haas B."/>
            <person name="Abouelleil A."/>
            <person name="Allen A.W."/>
            <person name="Alvarado L."/>
            <person name="Arachchi H.M."/>
            <person name="Berlin A.M."/>
            <person name="Chapman S.B."/>
            <person name="Gainer-Dewar J."/>
            <person name="Goldberg J."/>
            <person name="Griggs A."/>
            <person name="Gujja S."/>
            <person name="Hansen M."/>
            <person name="Howarth C."/>
            <person name="Imamovic A."/>
            <person name="Ireland A."/>
            <person name="Larimer J."/>
            <person name="McCowan C."/>
            <person name="Murphy C."/>
            <person name="Pearson M."/>
            <person name="Poon T.W."/>
            <person name="Priest M."/>
            <person name="Roberts A."/>
            <person name="Saif S."/>
            <person name="Shea T."/>
            <person name="Sisk P."/>
            <person name="Sykes S."/>
            <person name="Wortman J."/>
            <person name="Nusbaum C."/>
            <person name="Birren B."/>
        </authorList>
    </citation>
    <scope>NUCLEOTIDE SEQUENCE [LARGE SCALE GENOMIC DNA]</scope>
    <source>
        <strain evidence="2 3">ACS-120-V-Col10b</strain>
    </source>
</reference>
<comment type="caution">
    <text evidence="2">The sequence shown here is derived from an EMBL/GenBank/DDBJ whole genome shotgun (WGS) entry which is preliminary data.</text>
</comment>
<accession>A0A9W5VX80</accession>